<name>A0A5E4N597_9HEMI</name>
<evidence type="ECO:0000259" key="12">
    <source>
        <dbReference type="PROSITE" id="PS50866"/>
    </source>
</evidence>
<comment type="subcellular location">
    <subcellularLocation>
        <location evidence="8">Endomembrane system</location>
        <topology evidence="8">Single-pass membrane protein</topology>
    </subcellularLocation>
    <subcellularLocation>
        <location evidence="1 9">Membrane</location>
        <topology evidence="1 9">Single-pass type I membrane protein</topology>
    </subcellularLocation>
</comment>
<sequence>MKKFIFCLIQLFTLFGYFQQGLSYFLTVDAHAEECFFDKVEIGSKLGLMYEISEGGFLDIDVKILDPDGELIYEGLRESSGKYTFAADKKGAYTYCFSNQMSTMTPKVVLFSMEVVEPQKADNDKDTQIGEGSDHKKLESMLRNLGSALTSVKHEQEYMNVRDRNHRAINESTNRRVVMWSFFEAVVLLTMTIGQVYYLKRFFEVRRVV</sequence>
<dbReference type="GO" id="GO:0016020">
    <property type="term" value="C:membrane"/>
    <property type="evidence" value="ECO:0007669"/>
    <property type="project" value="UniProtKB-SubCell"/>
</dbReference>
<dbReference type="SUPFAM" id="SSF101576">
    <property type="entry name" value="Supernatant protein factor (SPF), C-terminal domain"/>
    <property type="match status" value="1"/>
</dbReference>
<evidence type="ECO:0000256" key="3">
    <source>
        <dbReference type="ARBA" id="ARBA00022473"/>
    </source>
</evidence>
<dbReference type="Pfam" id="PF01105">
    <property type="entry name" value="EMP24_GP25L"/>
    <property type="match status" value="1"/>
</dbReference>
<dbReference type="InterPro" id="IPR036598">
    <property type="entry name" value="GOLD_dom_sf"/>
</dbReference>
<keyword evidence="5 11" id="KW-0732">Signal</keyword>
<keyword evidence="3" id="KW-0217">Developmental protein</keyword>
<keyword evidence="7 10" id="KW-0472">Membrane</keyword>
<gene>
    <name evidence="13" type="ORF">CINCED_3A023496</name>
</gene>
<dbReference type="InterPro" id="IPR009038">
    <property type="entry name" value="GOLD_dom"/>
</dbReference>
<feature type="chain" id="PRO_5023075134" evidence="11">
    <location>
        <begin position="24"/>
        <end position="209"/>
    </location>
</feature>
<dbReference type="GO" id="GO:0012505">
    <property type="term" value="C:endomembrane system"/>
    <property type="evidence" value="ECO:0007669"/>
    <property type="project" value="UniProtKB-SubCell"/>
</dbReference>
<evidence type="ECO:0000256" key="6">
    <source>
        <dbReference type="ARBA" id="ARBA00022989"/>
    </source>
</evidence>
<evidence type="ECO:0000256" key="5">
    <source>
        <dbReference type="ARBA" id="ARBA00022729"/>
    </source>
</evidence>
<keyword evidence="4 9" id="KW-0812">Transmembrane</keyword>
<feature type="domain" description="GOLD" evidence="12">
    <location>
        <begin position="33"/>
        <end position="115"/>
    </location>
</feature>
<protein>
    <submittedName>
        <fullName evidence="13">GOLD domain</fullName>
    </submittedName>
</protein>
<evidence type="ECO:0000256" key="11">
    <source>
        <dbReference type="SAM" id="SignalP"/>
    </source>
</evidence>
<dbReference type="Proteomes" id="UP000325440">
    <property type="component" value="Unassembled WGS sequence"/>
</dbReference>
<dbReference type="PANTHER" id="PTHR22811">
    <property type="entry name" value="TRANSMEMBRANE EMP24 DOMAIN-CONTAINING PROTEIN"/>
    <property type="match status" value="1"/>
</dbReference>
<dbReference type="InterPro" id="IPR015720">
    <property type="entry name" value="Emp24-like"/>
</dbReference>
<dbReference type="EMBL" id="CABPRJ010001898">
    <property type="protein sequence ID" value="VVC39873.1"/>
    <property type="molecule type" value="Genomic_DNA"/>
</dbReference>
<dbReference type="PROSITE" id="PS50866">
    <property type="entry name" value="GOLD"/>
    <property type="match status" value="1"/>
</dbReference>
<evidence type="ECO:0000313" key="14">
    <source>
        <dbReference type="Proteomes" id="UP000325440"/>
    </source>
</evidence>
<comment type="similarity">
    <text evidence="2 9">Belongs to the EMP24/GP25L family.</text>
</comment>
<evidence type="ECO:0000256" key="9">
    <source>
        <dbReference type="RuleBase" id="RU003827"/>
    </source>
</evidence>
<reference evidence="13 14" key="1">
    <citation type="submission" date="2019-08" db="EMBL/GenBank/DDBJ databases">
        <authorList>
            <person name="Alioto T."/>
            <person name="Alioto T."/>
            <person name="Gomez Garrido J."/>
        </authorList>
    </citation>
    <scope>NUCLEOTIDE SEQUENCE [LARGE SCALE GENOMIC DNA]</scope>
</reference>
<feature type="signal peptide" evidence="11">
    <location>
        <begin position="1"/>
        <end position="23"/>
    </location>
</feature>
<proteinExistence type="inferred from homology"/>
<accession>A0A5E4N597</accession>
<evidence type="ECO:0000256" key="10">
    <source>
        <dbReference type="SAM" id="Phobius"/>
    </source>
</evidence>
<keyword evidence="14" id="KW-1185">Reference proteome</keyword>
<dbReference type="SMART" id="SM01190">
    <property type="entry name" value="EMP24_GP25L"/>
    <property type="match status" value="1"/>
</dbReference>
<organism evidence="13 14">
    <name type="scientific">Cinara cedri</name>
    <dbReference type="NCBI Taxonomy" id="506608"/>
    <lineage>
        <taxon>Eukaryota</taxon>
        <taxon>Metazoa</taxon>
        <taxon>Ecdysozoa</taxon>
        <taxon>Arthropoda</taxon>
        <taxon>Hexapoda</taxon>
        <taxon>Insecta</taxon>
        <taxon>Pterygota</taxon>
        <taxon>Neoptera</taxon>
        <taxon>Paraneoptera</taxon>
        <taxon>Hemiptera</taxon>
        <taxon>Sternorrhyncha</taxon>
        <taxon>Aphidomorpha</taxon>
        <taxon>Aphidoidea</taxon>
        <taxon>Aphididae</taxon>
        <taxon>Lachninae</taxon>
        <taxon>Cinara</taxon>
    </lineage>
</organism>
<evidence type="ECO:0000256" key="7">
    <source>
        <dbReference type="ARBA" id="ARBA00023136"/>
    </source>
</evidence>
<evidence type="ECO:0000256" key="2">
    <source>
        <dbReference type="ARBA" id="ARBA00007104"/>
    </source>
</evidence>
<evidence type="ECO:0000256" key="1">
    <source>
        <dbReference type="ARBA" id="ARBA00004479"/>
    </source>
</evidence>
<feature type="transmembrane region" description="Helical" evidence="10">
    <location>
        <begin position="177"/>
        <end position="199"/>
    </location>
</feature>
<dbReference type="OrthoDB" id="1929172at2759"/>
<evidence type="ECO:0000256" key="4">
    <source>
        <dbReference type="ARBA" id="ARBA00022692"/>
    </source>
</evidence>
<dbReference type="AlphaFoldDB" id="A0A5E4N597"/>
<evidence type="ECO:0000313" key="13">
    <source>
        <dbReference type="EMBL" id="VVC39873.1"/>
    </source>
</evidence>
<keyword evidence="6 10" id="KW-1133">Transmembrane helix</keyword>
<evidence type="ECO:0000256" key="8">
    <source>
        <dbReference type="ARBA" id="ARBA00037847"/>
    </source>
</evidence>